<evidence type="ECO:0000256" key="8">
    <source>
        <dbReference type="ARBA" id="ARBA00022840"/>
    </source>
</evidence>
<feature type="compositionally biased region" description="Basic and acidic residues" evidence="12">
    <location>
        <begin position="413"/>
        <end position="425"/>
    </location>
</feature>
<dbReference type="GO" id="GO:0009360">
    <property type="term" value="C:DNA polymerase III complex"/>
    <property type="evidence" value="ECO:0007669"/>
    <property type="project" value="InterPro"/>
</dbReference>
<keyword evidence="5" id="KW-0479">Metal-binding</keyword>
<comment type="subunit">
    <text evidence="11">DNA polymerase III contains a core (composed of alpha, epsilon and theta chains) that associates with a tau subunit. This core dimerizes to form the POLIII' complex. PolIII' associates with the gamma complex (composed of gamma, delta, delta', psi and chi chains) and with the beta chain to form the complete DNA polymerase III complex.</text>
</comment>
<evidence type="ECO:0000256" key="11">
    <source>
        <dbReference type="RuleBase" id="RU364063"/>
    </source>
</evidence>
<feature type="compositionally biased region" description="Low complexity" evidence="12">
    <location>
        <begin position="431"/>
        <end position="441"/>
    </location>
</feature>
<dbReference type="NCBIfam" id="NF004046">
    <property type="entry name" value="PRK05563.1"/>
    <property type="match status" value="1"/>
</dbReference>
<dbReference type="AlphaFoldDB" id="A0A2W6AWZ1"/>
<proteinExistence type="inferred from homology"/>
<dbReference type="InterPro" id="IPR022754">
    <property type="entry name" value="DNA_pol_III_gamma-3"/>
</dbReference>
<evidence type="ECO:0000256" key="7">
    <source>
        <dbReference type="ARBA" id="ARBA00022833"/>
    </source>
</evidence>
<comment type="caution">
    <text evidence="14">The sequence shown here is derived from an EMBL/GenBank/DDBJ whole genome shotgun (WGS) entry which is preliminary data.</text>
</comment>
<evidence type="ECO:0000256" key="9">
    <source>
        <dbReference type="ARBA" id="ARBA00022932"/>
    </source>
</evidence>
<feature type="compositionally biased region" description="Pro residues" evidence="12">
    <location>
        <begin position="442"/>
        <end position="458"/>
    </location>
</feature>
<dbReference type="NCBIfam" id="TIGR02397">
    <property type="entry name" value="dnaX_nterm"/>
    <property type="match status" value="1"/>
</dbReference>
<keyword evidence="9 11" id="KW-0239">DNA-directed DNA polymerase</keyword>
<dbReference type="Pfam" id="PF12169">
    <property type="entry name" value="DNA_pol3_gamma3"/>
    <property type="match status" value="1"/>
</dbReference>
<dbReference type="PANTHER" id="PTHR11669:SF0">
    <property type="entry name" value="PROTEIN STICHEL-LIKE 2"/>
    <property type="match status" value="1"/>
</dbReference>
<protein>
    <recommendedName>
        <fullName evidence="11">DNA polymerase III subunit gamma/tau</fullName>
        <ecNumber evidence="11">2.7.7.7</ecNumber>
    </recommendedName>
</protein>
<dbReference type="Gene3D" id="3.40.50.300">
    <property type="entry name" value="P-loop containing nucleotide triphosphate hydrolases"/>
    <property type="match status" value="1"/>
</dbReference>
<dbReference type="Pfam" id="PF13177">
    <property type="entry name" value="DNA_pol3_delta2"/>
    <property type="match status" value="1"/>
</dbReference>
<dbReference type="GO" id="GO:0003677">
    <property type="term" value="F:DNA binding"/>
    <property type="evidence" value="ECO:0007669"/>
    <property type="project" value="InterPro"/>
</dbReference>
<dbReference type="FunFam" id="3.40.50.300:FF:000014">
    <property type="entry name" value="DNA polymerase III subunit gamma/tau"/>
    <property type="match status" value="1"/>
</dbReference>
<evidence type="ECO:0000256" key="12">
    <source>
        <dbReference type="SAM" id="MobiDB-lite"/>
    </source>
</evidence>
<dbReference type="GO" id="GO:0003887">
    <property type="term" value="F:DNA-directed DNA polymerase activity"/>
    <property type="evidence" value="ECO:0007669"/>
    <property type="project" value="UniProtKB-KW"/>
</dbReference>
<sequence length="625" mass="66617">MRPRTPLPSAHLVRRCRLPRRTRRDSRASSRPATLSTVATALYRRYRSARFADLVGQDVIATTLRNEVRTGSLAHAYLFTGIRGTGKTSTARILARAVNCLAPQDGEPCNECSACHEILDGSSVDVLEIDAASNRGIDEMRDLRDKVKYLPASLRRKVYIIDEAHMLTSEAWNAFLKTLEEPPAHVLFVLATTEPHKVPETVRSRVQRFDFRRVSSADTTAHLARILDAENTAADPQALALLARAGQGSLRDALSMLDQALAGGERPLSADNVRRALGLADPATLHGLLESLAGGDGAGALRAVAAACEAGADPRQLLREAARLARAAEFAALGHGAGADVSEEEGGLAATLARVAPSGFWLRALELLQATELELRQPVDARLQVEFCVMRLVRETTLGQAQLAALEDRVARLEGENAPPKRERPGPTVQPRASASIAPAVAAPPQPPASAVPPPRSVSPPSDAPAAGAEADKAVAPDTEQVRAEPPAPATPDGSFASVESWQENWVSLLEAVNRRDRALAGVLRDCRPVAAGDESLTVGVPYRFHLERLREPARLLALTEAAGEVAGSPRTVDTTYVGQDEAPARRPGTTGETTQAVLDAFAGSRVTSTRLRDDADRPPNGGAA</sequence>
<feature type="region of interest" description="Disordered" evidence="12">
    <location>
        <begin position="604"/>
        <end position="625"/>
    </location>
</feature>
<keyword evidence="6 11" id="KW-0547">Nucleotide-binding</keyword>
<reference evidence="14 15" key="1">
    <citation type="journal article" date="2017" name="Nature">
        <title>Atmospheric trace gases support primary production in Antarctic desert surface soil.</title>
        <authorList>
            <person name="Ji M."/>
            <person name="Greening C."/>
            <person name="Vanwonterghem I."/>
            <person name="Carere C.R."/>
            <person name="Bay S.K."/>
            <person name="Steen J.A."/>
            <person name="Montgomery K."/>
            <person name="Lines T."/>
            <person name="Beardall J."/>
            <person name="van Dorst J."/>
            <person name="Snape I."/>
            <person name="Stott M.B."/>
            <person name="Hugenholtz P."/>
            <person name="Ferrari B.C."/>
        </authorList>
    </citation>
    <scope>NUCLEOTIDE SEQUENCE [LARGE SCALE GENOMIC DNA]</scope>
    <source>
        <strain evidence="14">RRmetagenome_bin12</strain>
    </source>
</reference>
<evidence type="ECO:0000259" key="13">
    <source>
        <dbReference type="SMART" id="SM00382"/>
    </source>
</evidence>
<dbReference type="Pfam" id="PF22608">
    <property type="entry name" value="DNAX_ATPase_lid"/>
    <property type="match status" value="1"/>
</dbReference>
<feature type="compositionally biased region" description="Low complexity" evidence="12">
    <location>
        <begin position="459"/>
        <end position="469"/>
    </location>
</feature>
<evidence type="ECO:0000256" key="6">
    <source>
        <dbReference type="ARBA" id="ARBA00022741"/>
    </source>
</evidence>
<keyword evidence="3 11" id="KW-0548">Nucleotidyltransferase</keyword>
<dbReference type="FunFam" id="1.10.8.60:FF:000013">
    <property type="entry name" value="DNA polymerase III subunit gamma/tau"/>
    <property type="match status" value="1"/>
</dbReference>
<comment type="catalytic activity">
    <reaction evidence="10 11">
        <text>DNA(n) + a 2'-deoxyribonucleoside 5'-triphosphate = DNA(n+1) + diphosphate</text>
        <dbReference type="Rhea" id="RHEA:22508"/>
        <dbReference type="Rhea" id="RHEA-COMP:17339"/>
        <dbReference type="Rhea" id="RHEA-COMP:17340"/>
        <dbReference type="ChEBI" id="CHEBI:33019"/>
        <dbReference type="ChEBI" id="CHEBI:61560"/>
        <dbReference type="ChEBI" id="CHEBI:173112"/>
        <dbReference type="EC" id="2.7.7.7"/>
    </reaction>
</comment>
<keyword evidence="7" id="KW-0862">Zinc</keyword>
<gene>
    <name evidence="11" type="primary">dnaX</name>
    <name evidence="14" type="ORF">DLM65_03605</name>
</gene>
<dbReference type="GO" id="GO:0005524">
    <property type="term" value="F:ATP binding"/>
    <property type="evidence" value="ECO:0007669"/>
    <property type="project" value="UniProtKB-KW"/>
</dbReference>
<dbReference type="SUPFAM" id="SSF48019">
    <property type="entry name" value="post-AAA+ oligomerization domain-like"/>
    <property type="match status" value="1"/>
</dbReference>
<dbReference type="GO" id="GO:0006261">
    <property type="term" value="P:DNA-templated DNA replication"/>
    <property type="evidence" value="ECO:0007669"/>
    <property type="project" value="TreeGrafter"/>
</dbReference>
<feature type="compositionally biased region" description="Basic and acidic residues" evidence="12">
    <location>
        <begin position="470"/>
        <end position="483"/>
    </location>
</feature>
<keyword evidence="8 11" id="KW-0067">ATP-binding</keyword>
<evidence type="ECO:0000256" key="3">
    <source>
        <dbReference type="ARBA" id="ARBA00022695"/>
    </source>
</evidence>
<accession>A0A2W6AWZ1</accession>
<evidence type="ECO:0000256" key="1">
    <source>
        <dbReference type="ARBA" id="ARBA00006360"/>
    </source>
</evidence>
<dbReference type="InterPro" id="IPR008921">
    <property type="entry name" value="DNA_pol3_clamp-load_cplx_C"/>
</dbReference>
<evidence type="ECO:0000313" key="15">
    <source>
        <dbReference type="Proteomes" id="UP000248724"/>
    </source>
</evidence>
<dbReference type="GO" id="GO:0046872">
    <property type="term" value="F:metal ion binding"/>
    <property type="evidence" value="ECO:0007669"/>
    <property type="project" value="UniProtKB-KW"/>
</dbReference>
<feature type="region of interest" description="Disordered" evidence="12">
    <location>
        <begin position="413"/>
        <end position="497"/>
    </location>
</feature>
<comment type="similarity">
    <text evidence="1 11">Belongs to the DnaX/STICHEL family.</text>
</comment>
<comment type="function">
    <text evidence="11">DNA polymerase III is a complex, multichain enzyme responsible for most of the replicative synthesis in bacteria. This DNA polymerase also exhibits 3' to 5' exonuclease activity.</text>
</comment>
<dbReference type="InterPro" id="IPR003593">
    <property type="entry name" value="AAA+_ATPase"/>
</dbReference>
<evidence type="ECO:0000256" key="2">
    <source>
        <dbReference type="ARBA" id="ARBA00022679"/>
    </source>
</evidence>
<evidence type="ECO:0000256" key="5">
    <source>
        <dbReference type="ARBA" id="ARBA00022723"/>
    </source>
</evidence>
<dbReference type="CDD" id="cd18137">
    <property type="entry name" value="HLD_clamp_pol_III_gamma_tau"/>
    <property type="match status" value="1"/>
</dbReference>
<dbReference type="SUPFAM" id="SSF52540">
    <property type="entry name" value="P-loop containing nucleoside triphosphate hydrolases"/>
    <property type="match status" value="1"/>
</dbReference>
<dbReference type="Gene3D" id="1.10.8.60">
    <property type="match status" value="1"/>
</dbReference>
<dbReference type="SMART" id="SM00382">
    <property type="entry name" value="AAA"/>
    <property type="match status" value="1"/>
</dbReference>
<dbReference type="InterPro" id="IPR012763">
    <property type="entry name" value="DNA_pol_III_sug/sutau_N"/>
</dbReference>
<dbReference type="InterPro" id="IPR045085">
    <property type="entry name" value="HLD_clamp_pol_III_gamma_tau"/>
</dbReference>
<dbReference type="Gene3D" id="1.20.272.10">
    <property type="match status" value="1"/>
</dbReference>
<evidence type="ECO:0000256" key="10">
    <source>
        <dbReference type="ARBA" id="ARBA00049244"/>
    </source>
</evidence>
<dbReference type="InterPro" id="IPR027417">
    <property type="entry name" value="P-loop_NTPase"/>
</dbReference>
<organism evidence="14 15">
    <name type="scientific">Candidatus Aeolococcus gillhamiae</name>
    <dbReference type="NCBI Taxonomy" id="3127015"/>
    <lineage>
        <taxon>Bacteria</taxon>
        <taxon>Bacillati</taxon>
        <taxon>Candidatus Dormiibacterota</taxon>
        <taxon>Candidatus Dormibacteria</taxon>
        <taxon>Candidatus Aeolococcales</taxon>
        <taxon>Candidatus Aeolococcaceae</taxon>
        <taxon>Candidatus Aeolococcus</taxon>
    </lineage>
</organism>
<keyword evidence="2 11" id="KW-0808">Transferase</keyword>
<evidence type="ECO:0000256" key="4">
    <source>
        <dbReference type="ARBA" id="ARBA00022705"/>
    </source>
</evidence>
<dbReference type="CDD" id="cd00009">
    <property type="entry name" value="AAA"/>
    <property type="match status" value="1"/>
</dbReference>
<feature type="domain" description="AAA+ ATPase" evidence="13">
    <location>
        <begin position="73"/>
        <end position="219"/>
    </location>
</feature>
<dbReference type="EMBL" id="QHBU01000070">
    <property type="protein sequence ID" value="PZR82491.1"/>
    <property type="molecule type" value="Genomic_DNA"/>
</dbReference>
<dbReference type="EC" id="2.7.7.7" evidence="11"/>
<dbReference type="InterPro" id="IPR050238">
    <property type="entry name" value="DNA_Rep/Repair_Clamp_Loader"/>
</dbReference>
<dbReference type="PANTHER" id="PTHR11669">
    <property type="entry name" value="REPLICATION FACTOR C / DNA POLYMERASE III GAMMA-TAU SUBUNIT"/>
    <property type="match status" value="1"/>
</dbReference>
<dbReference type="Proteomes" id="UP000248724">
    <property type="component" value="Unassembled WGS sequence"/>
</dbReference>
<name>A0A2W6AWZ1_9BACT</name>
<keyword evidence="4 11" id="KW-0235">DNA replication</keyword>
<evidence type="ECO:0000313" key="14">
    <source>
        <dbReference type="EMBL" id="PZR82491.1"/>
    </source>
</evidence>